<evidence type="ECO:0000313" key="2">
    <source>
        <dbReference type="Proteomes" id="UP000223913"/>
    </source>
</evidence>
<evidence type="ECO:0000313" key="1">
    <source>
        <dbReference type="EMBL" id="PHN08692.1"/>
    </source>
</evidence>
<gene>
    <name evidence="1" type="ORF">CRP01_00025</name>
</gene>
<keyword evidence="2" id="KW-1185">Reference proteome</keyword>
<evidence type="ECO:0008006" key="3">
    <source>
        <dbReference type="Google" id="ProtNLM"/>
    </source>
</evidence>
<sequence length="91" mass="9918">MGYSTNPNDLKIVEGIGPKIEGLLHGAGIQTWSDLAATSVDRLREILAEAGERYRLADPTSWPKQAELAASGNWDELKEYQDFLSGGKDPS</sequence>
<protein>
    <recommendedName>
        <fullName evidence="3">DUF4332 domain-containing protein</fullName>
    </recommendedName>
</protein>
<organism evidence="1 2">
    <name type="scientific">Flavilitoribacter nigricans (strain ATCC 23147 / DSM 23189 / NBRC 102662 / NCIMB 1420 / SS-2)</name>
    <name type="common">Lewinella nigricans</name>
    <dbReference type="NCBI Taxonomy" id="1122177"/>
    <lineage>
        <taxon>Bacteria</taxon>
        <taxon>Pseudomonadati</taxon>
        <taxon>Bacteroidota</taxon>
        <taxon>Saprospiria</taxon>
        <taxon>Saprospirales</taxon>
        <taxon>Lewinellaceae</taxon>
        <taxon>Flavilitoribacter</taxon>
    </lineage>
</organism>
<dbReference type="AlphaFoldDB" id="A0A2D0NJL7"/>
<name>A0A2D0NJL7_FLAN2</name>
<proteinExistence type="predicted"/>
<dbReference type="Gene3D" id="1.10.150.20">
    <property type="entry name" value="5' to 3' exonuclease, C-terminal subdomain"/>
    <property type="match status" value="1"/>
</dbReference>
<dbReference type="Proteomes" id="UP000223913">
    <property type="component" value="Unassembled WGS sequence"/>
</dbReference>
<dbReference type="EMBL" id="PDUD01000001">
    <property type="protein sequence ID" value="PHN08692.1"/>
    <property type="molecule type" value="Genomic_DNA"/>
</dbReference>
<dbReference type="OrthoDB" id="1493222at2"/>
<accession>A0A2D0NJL7</accession>
<comment type="caution">
    <text evidence="1">The sequence shown here is derived from an EMBL/GenBank/DDBJ whole genome shotgun (WGS) entry which is preliminary data.</text>
</comment>
<reference evidence="1 2" key="1">
    <citation type="submission" date="2017-10" db="EMBL/GenBank/DDBJ databases">
        <title>The draft genome sequence of Lewinella nigricans NBRC 102662.</title>
        <authorList>
            <person name="Wang K."/>
        </authorList>
    </citation>
    <scope>NUCLEOTIDE SEQUENCE [LARGE SCALE GENOMIC DNA]</scope>
    <source>
        <strain evidence="1 2">NBRC 102662</strain>
    </source>
</reference>
<dbReference type="Pfam" id="PF14520">
    <property type="entry name" value="HHH_5"/>
    <property type="match status" value="1"/>
</dbReference>